<sequence>MIRQARPGEEAEIEAFLAGHADSSVFLRGNLAEHGMDERDHPHGTAFFRSPVTGPVKAMFGCTNNGFLMCQAPAAGLDLWQDFALALQGQEVCGMTGDDGQVLAALAALGLPEAAFNVNHAEPLYRLDLAALQAPDAELRRPVADDVDLLALWFAQYMRDTGQAGDQADSLRVAITRAVEAISRGKTRLLIEDGVPVAMTGINAEVGDMVQVGGVFTPPDRRGRGHAGRAVAAHLAEARDRGIKTAILFANNAVAARVYEAMGFERVGAYRVAILKAPRVIGAAA</sequence>
<accession>A0ABS5HP83</accession>
<keyword evidence="3" id="KW-1185">Reference proteome</keyword>
<dbReference type="InterPro" id="IPR000182">
    <property type="entry name" value="GNAT_dom"/>
</dbReference>
<dbReference type="EMBL" id="JADMKU010000004">
    <property type="protein sequence ID" value="MBR9650772.1"/>
    <property type="molecule type" value="Genomic_DNA"/>
</dbReference>
<dbReference type="Gene3D" id="3.40.630.30">
    <property type="match status" value="1"/>
</dbReference>
<evidence type="ECO:0000313" key="2">
    <source>
        <dbReference type="EMBL" id="MBR9650772.1"/>
    </source>
</evidence>
<comment type="caution">
    <text evidence="2">The sequence shown here is derived from an EMBL/GenBank/DDBJ whole genome shotgun (WGS) entry which is preliminary data.</text>
</comment>
<name>A0ABS5HP83_9RHOB</name>
<dbReference type="PROSITE" id="PS51186">
    <property type="entry name" value="GNAT"/>
    <property type="match status" value="1"/>
</dbReference>
<dbReference type="InterPro" id="IPR016181">
    <property type="entry name" value="Acyl_CoA_acyltransferase"/>
</dbReference>
<dbReference type="RefSeq" id="WP_212700286.1">
    <property type="nucleotide sequence ID" value="NZ_JADMKU010000004.1"/>
</dbReference>
<dbReference type="Pfam" id="PF00583">
    <property type="entry name" value="Acetyltransf_1"/>
    <property type="match status" value="1"/>
</dbReference>
<evidence type="ECO:0000259" key="1">
    <source>
        <dbReference type="PROSITE" id="PS51186"/>
    </source>
</evidence>
<dbReference type="CDD" id="cd04301">
    <property type="entry name" value="NAT_SF"/>
    <property type="match status" value="1"/>
</dbReference>
<gene>
    <name evidence="2" type="ORF">IT775_06520</name>
</gene>
<evidence type="ECO:0000313" key="3">
    <source>
        <dbReference type="Proteomes" id="UP001195941"/>
    </source>
</evidence>
<dbReference type="Proteomes" id="UP001195941">
    <property type="component" value="Unassembled WGS sequence"/>
</dbReference>
<protein>
    <submittedName>
        <fullName evidence="2">GNAT family N-acetyltransferase</fullName>
    </submittedName>
</protein>
<dbReference type="SUPFAM" id="SSF55729">
    <property type="entry name" value="Acyl-CoA N-acyltransferases (Nat)"/>
    <property type="match status" value="1"/>
</dbReference>
<organism evidence="2 3">
    <name type="scientific">Thalassovita aquimarina</name>
    <dbReference type="NCBI Taxonomy" id="2785917"/>
    <lineage>
        <taxon>Bacteria</taxon>
        <taxon>Pseudomonadati</taxon>
        <taxon>Pseudomonadota</taxon>
        <taxon>Alphaproteobacteria</taxon>
        <taxon>Rhodobacterales</taxon>
        <taxon>Roseobacteraceae</taxon>
        <taxon>Thalassovita</taxon>
    </lineage>
</organism>
<reference evidence="2 3" key="1">
    <citation type="journal article" date="2021" name="Arch. Microbiol.">
        <title>Thalassobius aquimarinus sp. nov., isolated from the Sea of Japan seashore.</title>
        <authorList>
            <person name="Kurilenko V.V."/>
            <person name="Romanenko L.A."/>
            <person name="Chernysheva N.Y."/>
            <person name="Velansky P.V."/>
            <person name="Tekutyeva L.A."/>
            <person name="Isaeva M.P."/>
            <person name="Mikhailov V.V."/>
        </authorList>
    </citation>
    <scope>NUCLEOTIDE SEQUENCE [LARGE SCALE GENOMIC DNA]</scope>
    <source>
        <strain evidence="2 3">KMM 8518</strain>
    </source>
</reference>
<proteinExistence type="predicted"/>
<feature type="domain" description="N-acetyltransferase" evidence="1">
    <location>
        <begin position="137"/>
        <end position="285"/>
    </location>
</feature>